<keyword evidence="5 6" id="KW-0411">Iron-sulfur</keyword>
<comment type="similarity">
    <text evidence="6">Belongs to the Mrp/NBP35 ATP-binding proteins family.</text>
</comment>
<dbReference type="RefSeq" id="WP_323738487.1">
    <property type="nucleotide sequence ID" value="NZ_CP112932.1"/>
</dbReference>
<evidence type="ECO:0000256" key="1">
    <source>
        <dbReference type="ARBA" id="ARBA00022723"/>
    </source>
</evidence>
<dbReference type="PROSITE" id="PS01215">
    <property type="entry name" value="MRP"/>
    <property type="match status" value="1"/>
</dbReference>
<dbReference type="HAMAP" id="MF_02040">
    <property type="entry name" value="Mrp_NBP35"/>
    <property type="match status" value="1"/>
</dbReference>
<dbReference type="EMBL" id="CP112932">
    <property type="protein sequence ID" value="WPY00416.1"/>
    <property type="molecule type" value="Genomic_DNA"/>
</dbReference>
<evidence type="ECO:0000256" key="4">
    <source>
        <dbReference type="ARBA" id="ARBA00023004"/>
    </source>
</evidence>
<accession>A0ABZ0USC2</accession>
<dbReference type="SUPFAM" id="SSF52540">
    <property type="entry name" value="P-loop containing nucleoside triphosphate hydrolases"/>
    <property type="match status" value="1"/>
</dbReference>
<keyword evidence="3 6" id="KW-0067">ATP-binding</keyword>
<comment type="function">
    <text evidence="6">Binds and transfers iron-sulfur (Fe-S) clusters to target apoproteins. Can hydrolyze ATP.</text>
</comment>
<gene>
    <name evidence="7" type="ORF">Trichorick_00290</name>
</gene>
<dbReference type="PANTHER" id="PTHR42961">
    <property type="entry name" value="IRON-SULFUR PROTEIN NUBPL"/>
    <property type="match status" value="1"/>
</dbReference>
<keyword evidence="1 6" id="KW-0479">Metal-binding</keyword>
<dbReference type="Pfam" id="PF10609">
    <property type="entry name" value="ParA"/>
    <property type="match status" value="1"/>
</dbReference>
<reference evidence="7 8" key="1">
    <citation type="submission" date="2022-10" db="EMBL/GenBank/DDBJ databases">
        <title>Host association and intracellularity evolved multiple times independently in the Rickettsiales.</title>
        <authorList>
            <person name="Castelli M."/>
            <person name="Nardi T."/>
            <person name="Gammuto L."/>
            <person name="Bellinzona G."/>
            <person name="Sabaneyeva E."/>
            <person name="Potekhin A."/>
            <person name="Serra V."/>
            <person name="Petroni G."/>
            <person name="Sassera D."/>
        </authorList>
    </citation>
    <scope>NUCLEOTIDE SEQUENCE [LARGE SCALE GENOMIC DNA]</scope>
    <source>
        <strain evidence="7 8">Kr 154-4</strain>
    </source>
</reference>
<dbReference type="CDD" id="cd02037">
    <property type="entry name" value="Mrp_NBP35"/>
    <property type="match status" value="1"/>
</dbReference>
<evidence type="ECO:0000256" key="5">
    <source>
        <dbReference type="ARBA" id="ARBA00023014"/>
    </source>
</evidence>
<organism evidence="7 8">
    <name type="scientific">Candidatus Trichorickettsia mobilis</name>
    <dbReference type="NCBI Taxonomy" id="1346319"/>
    <lineage>
        <taxon>Bacteria</taxon>
        <taxon>Pseudomonadati</taxon>
        <taxon>Pseudomonadota</taxon>
        <taxon>Alphaproteobacteria</taxon>
        <taxon>Rickettsiales</taxon>
        <taxon>Rickettsiaceae</taxon>
        <taxon>Rickettsieae</taxon>
        <taxon>Candidatus Trichorickettsia</taxon>
    </lineage>
</organism>
<dbReference type="GO" id="GO:0005524">
    <property type="term" value="F:ATP binding"/>
    <property type="evidence" value="ECO:0007669"/>
    <property type="project" value="UniProtKB-KW"/>
</dbReference>
<evidence type="ECO:0000256" key="3">
    <source>
        <dbReference type="ARBA" id="ARBA00022840"/>
    </source>
</evidence>
<keyword evidence="6" id="KW-0378">Hydrolase</keyword>
<protein>
    <recommendedName>
        <fullName evidence="6">Iron-sulfur cluster carrier protein</fullName>
    </recommendedName>
</protein>
<keyword evidence="4 6" id="KW-0408">Iron</keyword>
<dbReference type="InterPro" id="IPR027417">
    <property type="entry name" value="P-loop_NTPase"/>
</dbReference>
<evidence type="ECO:0000313" key="7">
    <source>
        <dbReference type="EMBL" id="WPY00416.1"/>
    </source>
</evidence>
<evidence type="ECO:0000313" key="8">
    <source>
        <dbReference type="Proteomes" id="UP001326613"/>
    </source>
</evidence>
<dbReference type="InterPro" id="IPR019591">
    <property type="entry name" value="Mrp/NBP35_ATP-bd"/>
</dbReference>
<dbReference type="Proteomes" id="UP001326613">
    <property type="component" value="Chromosome"/>
</dbReference>
<dbReference type="InterPro" id="IPR033756">
    <property type="entry name" value="YlxH/NBP35"/>
</dbReference>
<dbReference type="Gene3D" id="3.40.50.300">
    <property type="entry name" value="P-loop containing nucleotide triphosphate hydrolases"/>
    <property type="match status" value="1"/>
</dbReference>
<keyword evidence="8" id="KW-1185">Reference proteome</keyword>
<name>A0ABZ0USC2_9RICK</name>
<feature type="binding site" evidence="6">
    <location>
        <begin position="110"/>
        <end position="117"/>
    </location>
    <ligand>
        <name>ATP</name>
        <dbReference type="ChEBI" id="CHEBI:30616"/>
    </ligand>
</feature>
<dbReference type="InterPro" id="IPR000808">
    <property type="entry name" value="Mrp-like_CS"/>
</dbReference>
<comment type="subunit">
    <text evidence="6">Homodimer.</text>
</comment>
<dbReference type="InterPro" id="IPR044304">
    <property type="entry name" value="NUBPL-like"/>
</dbReference>
<sequence length="338" mass="36880">MSSLNQQIIIKISDIIFPNGQKLSDLMSEVIIKNNNIGFSIDISNQDLAEAELIRQQAINKLSSIAEIGKITIVFTKNEQPQAVINPSAKASKVKLLINNVGKIILVAAGKGGVGKSTIAALIAEHLTRKKYAVGIVDADIYGPSIPQIFNVSGAPSITANKMMMPLKSRDIQIMSIGFLVAERSAIAWRGPMASKAIYQLLSSTLWDRLDYLIVDMPPGTGDIHLAILENYHIDGVVMVTTPQQISKLDVQKAIDLYKKFNLKILGIIENMSYFIDSKGRDIKIFAGTSGYNLAQEYSVPFICQLPLMAALSEACDQGTSLADVLDLPIEQLLTNFD</sequence>
<proteinExistence type="inferred from homology"/>
<keyword evidence="2 6" id="KW-0547">Nucleotide-binding</keyword>
<dbReference type="PANTHER" id="PTHR42961:SF2">
    <property type="entry name" value="IRON-SULFUR PROTEIN NUBPL"/>
    <property type="match status" value="1"/>
</dbReference>
<evidence type="ECO:0000256" key="2">
    <source>
        <dbReference type="ARBA" id="ARBA00022741"/>
    </source>
</evidence>
<evidence type="ECO:0000256" key="6">
    <source>
        <dbReference type="HAMAP-Rule" id="MF_02040"/>
    </source>
</evidence>